<dbReference type="WBParaSite" id="DME_0000501201-mRNA-1">
    <property type="protein sequence ID" value="DME_0000501201-mRNA-1"/>
    <property type="gene ID" value="DME_0000501201"/>
</dbReference>
<dbReference type="PANTHER" id="PTHR15341:SF3">
    <property type="entry name" value="NUCLEAR NUCLEIC ACID-BINDING PROTEIN C1D"/>
    <property type="match status" value="1"/>
</dbReference>
<comment type="subcellular location">
    <subcellularLocation>
        <location evidence="1">Cytoplasm</location>
    </subcellularLocation>
    <subcellularLocation>
        <location evidence="1">Nucleus</location>
        <location evidence="1">Nucleolus</location>
    </subcellularLocation>
    <subcellularLocation>
        <location evidence="1">Nucleus</location>
    </subcellularLocation>
</comment>
<dbReference type="GO" id="GO:0005737">
    <property type="term" value="C:cytoplasm"/>
    <property type="evidence" value="ECO:0007669"/>
    <property type="project" value="UniProtKB-SubCell"/>
</dbReference>
<dbReference type="GO" id="GO:0000178">
    <property type="term" value="C:exosome (RNase complex)"/>
    <property type="evidence" value="ECO:0007669"/>
    <property type="project" value="TreeGrafter"/>
</dbReference>
<dbReference type="EMBL" id="UYYG01001172">
    <property type="protein sequence ID" value="VDN58838.1"/>
    <property type="molecule type" value="Genomic_DNA"/>
</dbReference>
<dbReference type="GO" id="GO:0005730">
    <property type="term" value="C:nucleolus"/>
    <property type="evidence" value="ECO:0007669"/>
    <property type="project" value="UniProtKB-SubCell"/>
</dbReference>
<dbReference type="GO" id="GO:0010468">
    <property type="term" value="P:regulation of gene expression"/>
    <property type="evidence" value="ECO:0007669"/>
    <property type="project" value="TreeGrafter"/>
</dbReference>
<reference evidence="5" key="1">
    <citation type="submission" date="2017-02" db="UniProtKB">
        <authorList>
            <consortium name="WormBaseParasite"/>
        </authorList>
    </citation>
    <scope>IDENTIFICATION</scope>
</reference>
<dbReference type="GO" id="GO:0003677">
    <property type="term" value="F:DNA binding"/>
    <property type="evidence" value="ECO:0007669"/>
    <property type="project" value="UniProtKB-KW"/>
</dbReference>
<dbReference type="OrthoDB" id="1421013at2759"/>
<dbReference type="Proteomes" id="UP000274756">
    <property type="component" value="Unassembled WGS sequence"/>
</dbReference>
<dbReference type="STRING" id="318479.A0A0N4UCL4"/>
<proteinExistence type="inferred from homology"/>
<keyword evidence="1" id="KW-0694">RNA-binding</keyword>
<keyword evidence="1" id="KW-0238">DNA-binding</keyword>
<reference evidence="2 4" key="2">
    <citation type="submission" date="2018-11" db="EMBL/GenBank/DDBJ databases">
        <authorList>
            <consortium name="Pathogen Informatics"/>
        </authorList>
    </citation>
    <scope>NUCLEOTIDE SEQUENCE [LARGE SCALE GENOMIC DNA]</scope>
</reference>
<comment type="function">
    <text evidence="1">Plays a role in the recruitment of the exosome to pre-rRNA to mediate the 3'-5' end processing of the 5.8S rRNA.</text>
</comment>
<dbReference type="AlphaFoldDB" id="A0A0N4UCL4"/>
<organism evidence="3 5">
    <name type="scientific">Dracunculus medinensis</name>
    <name type="common">Guinea worm</name>
    <dbReference type="NCBI Taxonomy" id="318479"/>
    <lineage>
        <taxon>Eukaryota</taxon>
        <taxon>Metazoa</taxon>
        <taxon>Ecdysozoa</taxon>
        <taxon>Nematoda</taxon>
        <taxon>Chromadorea</taxon>
        <taxon>Rhabditida</taxon>
        <taxon>Spirurina</taxon>
        <taxon>Dracunculoidea</taxon>
        <taxon>Dracunculidae</taxon>
        <taxon>Dracunculus</taxon>
    </lineage>
</organism>
<dbReference type="GO" id="GO:0000460">
    <property type="term" value="P:maturation of 5.8S rRNA"/>
    <property type="evidence" value="ECO:0007669"/>
    <property type="project" value="TreeGrafter"/>
</dbReference>
<evidence type="ECO:0000313" key="2">
    <source>
        <dbReference type="EMBL" id="VDN58838.1"/>
    </source>
</evidence>
<keyword evidence="1" id="KW-0963">Cytoplasm</keyword>
<accession>A0A0N4UCL4</accession>
<evidence type="ECO:0000256" key="1">
    <source>
        <dbReference type="RuleBase" id="RU368003"/>
    </source>
</evidence>
<keyword evidence="1" id="KW-0539">Nucleus</keyword>
<protein>
    <recommendedName>
        <fullName evidence="1">Nuclear nucleic acid-binding protein C1D</fullName>
    </recommendedName>
</protein>
<dbReference type="InterPro" id="IPR011082">
    <property type="entry name" value="Exosome-assoc_fac/DNA_repair"/>
</dbReference>
<evidence type="ECO:0000313" key="5">
    <source>
        <dbReference type="WBParaSite" id="DME_0000501201-mRNA-1"/>
    </source>
</evidence>
<evidence type="ECO:0000313" key="3">
    <source>
        <dbReference type="Proteomes" id="UP000038040"/>
    </source>
</evidence>
<sequence length="96" mass="11241">MEDDSIPKEVVDKLISFNNSLGDLEKCLEPFLSTQYEENEKKRIKDYMKRLKEIEERPNAPRLNQFAACSFVRNALWEPKSKNETEAGGLEEEMQE</sequence>
<comment type="similarity">
    <text evidence="1">Belongs to the C1D family.</text>
</comment>
<name>A0A0N4UCL4_DRAME</name>
<comment type="subunit">
    <text evidence="1">Monomer and homodimer.</text>
</comment>
<keyword evidence="1" id="KW-0698">rRNA processing</keyword>
<evidence type="ECO:0000313" key="4">
    <source>
        <dbReference type="Proteomes" id="UP000274756"/>
    </source>
</evidence>
<gene>
    <name evidence="2" type="ORF">DME_LOCUS8811</name>
</gene>
<dbReference type="PANTHER" id="PTHR15341">
    <property type="entry name" value="SUN-COR STEROID HORMONE RECEPTOR CO-REPRESSOR"/>
    <property type="match status" value="1"/>
</dbReference>
<dbReference type="GO" id="GO:0003723">
    <property type="term" value="F:RNA binding"/>
    <property type="evidence" value="ECO:0007669"/>
    <property type="project" value="UniProtKB-UniRule"/>
</dbReference>
<keyword evidence="4" id="KW-1185">Reference proteome</keyword>
<dbReference type="Proteomes" id="UP000038040">
    <property type="component" value="Unplaced"/>
</dbReference>